<protein>
    <submittedName>
        <fullName evidence="1">Uncharacterized protein</fullName>
    </submittedName>
</protein>
<dbReference type="AlphaFoldDB" id="A0AAD1XID0"/>
<accession>A0AAD1XID0</accession>
<organism evidence="1 2">
    <name type="scientific">Euplotes crassus</name>
    <dbReference type="NCBI Taxonomy" id="5936"/>
    <lineage>
        <taxon>Eukaryota</taxon>
        <taxon>Sar</taxon>
        <taxon>Alveolata</taxon>
        <taxon>Ciliophora</taxon>
        <taxon>Intramacronucleata</taxon>
        <taxon>Spirotrichea</taxon>
        <taxon>Hypotrichia</taxon>
        <taxon>Euplotida</taxon>
        <taxon>Euplotidae</taxon>
        <taxon>Moneuplotes</taxon>
    </lineage>
</organism>
<name>A0AAD1XID0_EUPCR</name>
<dbReference type="Proteomes" id="UP001295684">
    <property type="component" value="Unassembled WGS sequence"/>
</dbReference>
<gene>
    <name evidence="1" type="ORF">ECRASSUSDP1_LOCUS14542</name>
</gene>
<reference evidence="1" key="1">
    <citation type="submission" date="2023-07" db="EMBL/GenBank/DDBJ databases">
        <authorList>
            <consortium name="AG Swart"/>
            <person name="Singh M."/>
            <person name="Singh A."/>
            <person name="Seah K."/>
            <person name="Emmerich C."/>
        </authorList>
    </citation>
    <scope>NUCLEOTIDE SEQUENCE</scope>
    <source>
        <strain evidence="1">DP1</strain>
    </source>
</reference>
<dbReference type="EMBL" id="CAMPGE010014534">
    <property type="protein sequence ID" value="CAI2373202.1"/>
    <property type="molecule type" value="Genomic_DNA"/>
</dbReference>
<sequence length="364" mass="39900">MEPTGIITKAGIAPLKGQVLKLTGLPGMSFIWALAATKFCSIALGGHASKSLMMNFASHFMPEKPSLGEIFAELGQVDLNLSHKEQNAIGIPHLVSNFEEIAVQGKDNIFPGSNLSDINRYKIFIKGLRLYCRTKQKLMLKKVRTKASTRKTKAINDFSGGFMEGVENAGVAYLNLTFMDQELQNSLLQLVNESFTARTAIDESICFGMRIMSEVVKNEEFISNSSQLSSRVIKHEGVNQASIGLLNACLSHTTTQYYMTCLLSDAMMKTSAKDVMASSLISAVVKAIHKPETGENLGKMISKTLQDTNLIKQAKKALIYSNIARTGSRAQKSVTQKLSEVPETLKEEIKTLSQDQAVPDPVRS</sequence>
<keyword evidence="2" id="KW-1185">Reference proteome</keyword>
<evidence type="ECO:0000313" key="2">
    <source>
        <dbReference type="Proteomes" id="UP001295684"/>
    </source>
</evidence>
<proteinExistence type="predicted"/>
<comment type="caution">
    <text evidence="1">The sequence shown here is derived from an EMBL/GenBank/DDBJ whole genome shotgun (WGS) entry which is preliminary data.</text>
</comment>
<evidence type="ECO:0000313" key="1">
    <source>
        <dbReference type="EMBL" id="CAI2373202.1"/>
    </source>
</evidence>